<dbReference type="OrthoDB" id="1467330at2"/>
<dbReference type="SUPFAM" id="SSF159006">
    <property type="entry name" value="YopX-like"/>
    <property type="match status" value="1"/>
</dbReference>
<dbReference type="Proteomes" id="UP000326354">
    <property type="component" value="Chromosome"/>
</dbReference>
<dbReference type="InterPro" id="IPR023385">
    <property type="entry name" value="YopX-like_C"/>
</dbReference>
<organism evidence="1 2">
    <name type="scientific">Uabimicrobium amorphum</name>
    <dbReference type="NCBI Taxonomy" id="2596890"/>
    <lineage>
        <taxon>Bacteria</taxon>
        <taxon>Pseudomonadati</taxon>
        <taxon>Planctomycetota</taxon>
        <taxon>Candidatus Uabimicrobiia</taxon>
        <taxon>Candidatus Uabimicrobiales</taxon>
        <taxon>Candidatus Uabimicrobiaceae</taxon>
        <taxon>Candidatus Uabimicrobium</taxon>
    </lineage>
</organism>
<evidence type="ECO:0008006" key="3">
    <source>
        <dbReference type="Google" id="ProtNLM"/>
    </source>
</evidence>
<evidence type="ECO:0000313" key="1">
    <source>
        <dbReference type="EMBL" id="BBM85345.1"/>
    </source>
</evidence>
<dbReference type="Gene3D" id="2.30.30.290">
    <property type="entry name" value="YopX-like domains"/>
    <property type="match status" value="1"/>
</dbReference>
<proteinExistence type="predicted"/>
<dbReference type="AlphaFoldDB" id="A0A5S9IRH0"/>
<accession>A0A5S9IRH0</accession>
<evidence type="ECO:0000313" key="2">
    <source>
        <dbReference type="Proteomes" id="UP000326354"/>
    </source>
</evidence>
<protein>
    <recommendedName>
        <fullName evidence="3">YopX protein domain-containing protein</fullName>
    </recommendedName>
</protein>
<dbReference type="EMBL" id="AP019860">
    <property type="protein sequence ID" value="BBM85345.1"/>
    <property type="molecule type" value="Genomic_DNA"/>
</dbReference>
<reference evidence="1 2" key="1">
    <citation type="submission" date="2019-08" db="EMBL/GenBank/DDBJ databases">
        <title>Complete genome sequence of Candidatus Uab amorphum.</title>
        <authorList>
            <person name="Shiratori T."/>
            <person name="Suzuki S."/>
            <person name="Kakizawa Y."/>
            <person name="Ishida K."/>
        </authorList>
    </citation>
    <scope>NUCLEOTIDE SEQUENCE [LARGE SCALE GENOMIC DNA]</scope>
    <source>
        <strain evidence="1 2">SRT547</strain>
    </source>
</reference>
<dbReference type="KEGG" id="uam:UABAM_03711"/>
<gene>
    <name evidence="1" type="ORF">UABAM_03711</name>
</gene>
<keyword evidence="2" id="KW-1185">Reference proteome</keyword>
<dbReference type="RefSeq" id="WP_151969453.1">
    <property type="nucleotide sequence ID" value="NZ_AP019860.1"/>
</dbReference>
<sequence length="122" mass="14261">MEIQYRLKKDGKFVGYSREIGTRYFFSKDGFWWNGSEIDYDDKDLFTGVKDRNRNKIFVGDVVEWQSQQNVQRGIVVFGQDQNCVIENNITQEIIPLFFEGEMVAFDNSLVVVGYVNSTEHL</sequence>
<name>A0A5S9IRH0_UABAM</name>